<organism>
    <name type="scientific">Pediculus humanus subsp. corporis</name>
    <name type="common">Body louse</name>
    <dbReference type="NCBI Taxonomy" id="121224"/>
    <lineage>
        <taxon>Eukaryota</taxon>
        <taxon>Metazoa</taxon>
        <taxon>Ecdysozoa</taxon>
        <taxon>Arthropoda</taxon>
        <taxon>Hexapoda</taxon>
        <taxon>Insecta</taxon>
        <taxon>Pterygota</taxon>
        <taxon>Neoptera</taxon>
        <taxon>Paraneoptera</taxon>
        <taxon>Psocodea</taxon>
        <taxon>Troctomorpha</taxon>
        <taxon>Phthiraptera</taxon>
        <taxon>Anoplura</taxon>
        <taxon>Pediculidae</taxon>
        <taxon>Pediculus</taxon>
    </lineage>
</organism>
<dbReference type="PANTHER" id="PTHR46253:SF1">
    <property type="entry name" value="TAB2"/>
    <property type="match status" value="1"/>
</dbReference>
<dbReference type="Gene3D" id="1.10.8.10">
    <property type="entry name" value="DNA helicase RuvA subunit, C-terminal domain"/>
    <property type="match status" value="1"/>
</dbReference>
<dbReference type="Gene3D" id="2.30.30.380">
    <property type="entry name" value="Zn-finger domain of Sec23/24"/>
    <property type="match status" value="1"/>
</dbReference>
<keyword evidence="3" id="KW-0862">Zinc</keyword>
<evidence type="ECO:0000256" key="4">
    <source>
        <dbReference type="PROSITE-ProRule" id="PRU00322"/>
    </source>
</evidence>
<dbReference type="EMBL" id="DS235250">
    <property type="protein sequence ID" value="EEB13946.1"/>
    <property type="molecule type" value="Genomic_DNA"/>
</dbReference>
<reference evidence="8" key="3">
    <citation type="submission" date="2021-02" db="UniProtKB">
        <authorList>
            <consortium name="EnsemblMetazoa"/>
        </authorList>
    </citation>
    <scope>IDENTIFICATION</scope>
    <source>
        <strain evidence="8">USDA</strain>
    </source>
</reference>
<evidence type="ECO:0000313" key="8">
    <source>
        <dbReference type="EnsemblMetazoa" id="PHUM268290-PA"/>
    </source>
</evidence>
<feature type="region of interest" description="Disordered" evidence="5">
    <location>
        <begin position="253"/>
        <end position="286"/>
    </location>
</feature>
<dbReference type="InterPro" id="IPR041911">
    <property type="entry name" value="TAB2/3_CUE"/>
</dbReference>
<feature type="domain" description="RanBP2-type" evidence="6">
    <location>
        <begin position="457"/>
        <end position="486"/>
    </location>
</feature>
<evidence type="ECO:0000256" key="3">
    <source>
        <dbReference type="ARBA" id="ARBA00022833"/>
    </source>
</evidence>
<dbReference type="OrthoDB" id="6367910at2759"/>
<dbReference type="AlphaFoldDB" id="E0VKP0"/>
<dbReference type="STRING" id="121224.E0VKP0"/>
<proteinExistence type="predicted"/>
<name>E0VKP0_PEDHC</name>
<keyword evidence="1" id="KW-0479">Metal-binding</keyword>
<dbReference type="PROSITE" id="PS50199">
    <property type="entry name" value="ZF_RANBP2_2"/>
    <property type="match status" value="1"/>
</dbReference>
<evidence type="ECO:0000256" key="5">
    <source>
        <dbReference type="SAM" id="MobiDB-lite"/>
    </source>
</evidence>
<evidence type="ECO:0000256" key="2">
    <source>
        <dbReference type="ARBA" id="ARBA00022771"/>
    </source>
</evidence>
<dbReference type="EnsemblMetazoa" id="PHUM268290-RA">
    <property type="protein sequence ID" value="PHUM268290-PA"/>
    <property type="gene ID" value="PHUM268290"/>
</dbReference>
<feature type="compositionally biased region" description="Polar residues" evidence="5">
    <location>
        <begin position="267"/>
        <end position="280"/>
    </location>
</feature>
<accession>E0VKP0</accession>
<dbReference type="InterPro" id="IPR001876">
    <property type="entry name" value="Znf_RanBP2"/>
</dbReference>
<dbReference type="KEGG" id="phu:Phum_PHUM268290"/>
<dbReference type="GeneID" id="8235567"/>
<dbReference type="SUPFAM" id="SSF90209">
    <property type="entry name" value="Ran binding protein zinc finger-like"/>
    <property type="match status" value="1"/>
</dbReference>
<keyword evidence="2 4" id="KW-0863">Zinc-finger</keyword>
<dbReference type="VEuPathDB" id="VectorBase:PHUM268290"/>
<dbReference type="CDD" id="cd14362">
    <property type="entry name" value="CUE_TAB2_TAB3"/>
    <property type="match status" value="1"/>
</dbReference>
<evidence type="ECO:0000256" key="1">
    <source>
        <dbReference type="ARBA" id="ARBA00022723"/>
    </source>
</evidence>
<dbReference type="InterPro" id="IPR036443">
    <property type="entry name" value="Znf_RanBP2_sf"/>
</dbReference>
<dbReference type="PROSITE" id="PS01358">
    <property type="entry name" value="ZF_RANBP2_1"/>
    <property type="match status" value="1"/>
</dbReference>
<reference evidence="7" key="2">
    <citation type="submission" date="2007-04" db="EMBL/GenBank/DDBJ databases">
        <title>The genome of the human body louse.</title>
        <authorList>
            <consortium name="The Human Body Louse Genome Consortium"/>
            <person name="Kirkness E."/>
            <person name="Walenz B."/>
            <person name="Hass B."/>
            <person name="Bruggner R."/>
            <person name="Strausberg R."/>
        </authorList>
    </citation>
    <scope>NUCLEOTIDE SEQUENCE</scope>
    <source>
        <strain evidence="7">USDA</strain>
    </source>
</reference>
<dbReference type="RefSeq" id="XP_002426684.1">
    <property type="nucleotide sequence ID" value="XM_002426639.1"/>
</dbReference>
<keyword evidence="9" id="KW-1185">Reference proteome</keyword>
<dbReference type="InParanoid" id="E0VKP0"/>
<dbReference type="PANTHER" id="PTHR46253">
    <property type="entry name" value="TGF-BETA-ACTIVATED KINASE 1 AND MAP3K7-BINDING PROTEIN TAB"/>
    <property type="match status" value="1"/>
</dbReference>
<protein>
    <recommendedName>
        <fullName evidence="6">RanBP2-type domain-containing protein</fullName>
    </recommendedName>
</protein>
<dbReference type="OMA" id="MASPIRE"/>
<reference evidence="7" key="1">
    <citation type="submission" date="2007-04" db="EMBL/GenBank/DDBJ databases">
        <title>Annotation of Pediculus humanus corporis strain USDA.</title>
        <authorList>
            <person name="Kirkness E."/>
            <person name="Hannick L."/>
            <person name="Hass B."/>
            <person name="Bruggner R."/>
            <person name="Lawson D."/>
            <person name="Bidwell S."/>
            <person name="Joardar V."/>
            <person name="Caler E."/>
            <person name="Walenz B."/>
            <person name="Inman J."/>
            <person name="Schobel S."/>
            <person name="Galinsky K."/>
            <person name="Amedeo P."/>
            <person name="Strausberg R."/>
        </authorList>
    </citation>
    <scope>NUCLEOTIDE SEQUENCE</scope>
    <source>
        <strain evidence="7">USDA</strain>
    </source>
</reference>
<dbReference type="GO" id="GO:0008270">
    <property type="term" value="F:zinc ion binding"/>
    <property type="evidence" value="ECO:0007669"/>
    <property type="project" value="UniProtKB-KW"/>
</dbReference>
<gene>
    <name evidence="8" type="primary">8235567</name>
    <name evidence="7" type="ORF">Phum_PHUM268290</name>
</gene>
<dbReference type="CTD" id="8235567"/>
<evidence type="ECO:0000313" key="9">
    <source>
        <dbReference type="Proteomes" id="UP000009046"/>
    </source>
</evidence>
<dbReference type="EMBL" id="AAZO01003103">
    <property type="status" value="NOT_ANNOTATED_CDS"/>
    <property type="molecule type" value="Genomic_DNA"/>
</dbReference>
<dbReference type="HOGENOM" id="CLU_528192_0_0_1"/>
<sequence length="516" mass="59789">MADIGNYYPCSNISIIQLFHELKQKYPTVPDQIVSKIIQKNCHDKSTCEAILEKENHAHLSSYPKALISKNCNNCTDKRFHSHPLDASPRQSSCDSYELAIINNNNSSKKILNTEKNSLLFSDKKNVIDRRKSLDDLIFLKECPGRNKKLNLFLKPEENNLHIKRDEKDCVTDGISGFKGSFMSQEEDNNDCSRQKLNLEFTMSKNNFLKCDNDKKKNFSVRSLTCNAENNGEFSKSKTIEWKQDTVEVQYSMHPSTQSEKGRKQKSSTTVNLSLRPPSSHTHDSNEMKLEKNFTYTTSSFDEKKGIQSEFKIIIAPGGTDRITEFRDSMSFPQMRYLCRSSNCTSQITCNFFCRCSLRLKALLEKQRQQKYLLAEELRKEQEKLFSIKNEIKLMKTFITQKNNLPVFLKDVDKLRIECKKLAYAVDLYSDTQNFLPLGETNEEFYNNIYTGQVLQREEYWNCQLCTFRNHPLLNVCEECEMPRIILGIQKDVESNLPVCDSSSYSTVILLLFYST</sequence>
<evidence type="ECO:0000313" key="7">
    <source>
        <dbReference type="EMBL" id="EEB13946.1"/>
    </source>
</evidence>
<dbReference type="eggNOG" id="ENOG502QRAY">
    <property type="taxonomic scope" value="Eukaryota"/>
</dbReference>
<dbReference type="Proteomes" id="UP000009046">
    <property type="component" value="Unassembled WGS sequence"/>
</dbReference>
<evidence type="ECO:0000259" key="6">
    <source>
        <dbReference type="PROSITE" id="PS50199"/>
    </source>
</evidence>